<keyword evidence="2" id="KW-0315">Glutamine amidotransferase</keyword>
<gene>
    <name evidence="2" type="primary">chyE</name>
    <name evidence="2" type="ORF">Forpe1208_v010893</name>
</gene>
<evidence type="ECO:0000313" key="2">
    <source>
        <dbReference type="EMBL" id="KAG7409481.1"/>
    </source>
</evidence>
<feature type="domain" description="Glutamine amidotransferase" evidence="1">
    <location>
        <begin position="22"/>
        <end position="164"/>
    </location>
</feature>
<dbReference type="GO" id="GO:0005829">
    <property type="term" value="C:cytosol"/>
    <property type="evidence" value="ECO:0007669"/>
    <property type="project" value="TreeGrafter"/>
</dbReference>
<sequence>MPDAEIKLFYPIIHDILPGASEFDLIDFTGGVFNLTLTLLDPWVEKTLAFIRETAKTCPNTAIIGVCWGHQAVARAMGGEIEFNPYGDRVGVSPLRYTKRGIEFFGGSQDKSSNIDFAVPEFHKRRVARPALRFVPLVEYNDTLLHEEYKIITFQGHPEMTEDVRRAILHADDGFFLDERKPCF</sequence>
<dbReference type="AlphaFoldDB" id="A0A8J5NPK0"/>
<dbReference type="PANTHER" id="PTHR42695:SF5">
    <property type="entry name" value="GLUTAMINE AMIDOTRANSFERASE YLR126C-RELATED"/>
    <property type="match status" value="1"/>
</dbReference>
<comment type="caution">
    <text evidence="2">The sequence shown here is derived from an EMBL/GenBank/DDBJ whole genome shotgun (WGS) entry which is preliminary data.</text>
</comment>
<proteinExistence type="predicted"/>
<evidence type="ECO:0000259" key="1">
    <source>
        <dbReference type="Pfam" id="PF00117"/>
    </source>
</evidence>
<evidence type="ECO:0000313" key="3">
    <source>
        <dbReference type="Proteomes" id="UP000694050"/>
    </source>
</evidence>
<dbReference type="Pfam" id="PF00117">
    <property type="entry name" value="GATase"/>
    <property type="match status" value="1"/>
</dbReference>
<accession>A0A8J5NPK0</accession>
<dbReference type="InterPro" id="IPR017926">
    <property type="entry name" value="GATASE"/>
</dbReference>
<dbReference type="PANTHER" id="PTHR42695">
    <property type="entry name" value="GLUTAMINE AMIDOTRANSFERASE YLR126C-RELATED"/>
    <property type="match status" value="1"/>
</dbReference>
<name>A0A8J5NPK0_FUSOX</name>
<dbReference type="GO" id="GO:0005634">
    <property type="term" value="C:nucleus"/>
    <property type="evidence" value="ECO:0007669"/>
    <property type="project" value="TreeGrafter"/>
</dbReference>
<dbReference type="EMBL" id="JAELUQ010000008">
    <property type="protein sequence ID" value="KAG7409481.1"/>
    <property type="molecule type" value="Genomic_DNA"/>
</dbReference>
<reference evidence="2" key="1">
    <citation type="submission" date="2021-04" db="EMBL/GenBank/DDBJ databases">
        <title>First draft genome resource for Brassicaceae pathogens Fusarium oxysporum f. sp. raphani and Fusarium oxysporum f. sp. rapae.</title>
        <authorList>
            <person name="Asai S."/>
        </authorList>
    </citation>
    <scope>NUCLEOTIDE SEQUENCE</scope>
    <source>
        <strain evidence="2">Tf1208</strain>
    </source>
</reference>
<dbReference type="InterPro" id="IPR044992">
    <property type="entry name" value="ChyE-like"/>
</dbReference>
<organism evidence="2 3">
    <name type="scientific">Fusarium oxysporum f. sp. rapae</name>
    <dbReference type="NCBI Taxonomy" id="485398"/>
    <lineage>
        <taxon>Eukaryota</taxon>
        <taxon>Fungi</taxon>
        <taxon>Dikarya</taxon>
        <taxon>Ascomycota</taxon>
        <taxon>Pezizomycotina</taxon>
        <taxon>Sordariomycetes</taxon>
        <taxon>Hypocreomycetidae</taxon>
        <taxon>Hypocreales</taxon>
        <taxon>Nectriaceae</taxon>
        <taxon>Fusarium</taxon>
        <taxon>Fusarium oxysporum species complex</taxon>
    </lineage>
</organism>
<dbReference type="Proteomes" id="UP000694050">
    <property type="component" value="Unassembled WGS sequence"/>
</dbReference>
<protein>
    <submittedName>
        <fullName evidence="2">Glutamine amidotransferase-like protein chyE</fullName>
    </submittedName>
</protein>